<sequence length="365" mass="38197">MAPDRRYVLGGLLVLLSLLATVVLLNVVATVFFAVTVAYLLAPLRTRLHERGISQWWASVLATAAGFLGTVAVFTPLVVVLVLRFESLVALLDLIPDSVTLALFGFEYVVTFDTALAVVVARLSAIATQFVTAAPVLLIKLTLFAFVVFALLLREDATRRAVLAIVPPSYRGTAKALDRRTRETLFAIYVLQAATALGTFLIALPVFVLLGYEFPVALATVAAVLQFLPIVGPSILLLGLGVYHLALGEVLQAVLVAVGGGFFIAWLPDVLIRPRLARETTNLPGSLYFVGFVGGLLSLGPIGVIAGPLAVALVVEVAALLSAEMNTVAVGDDEDGDDSSAGAVAVGGSEEERSDASDGGDSPAS</sequence>
<dbReference type="Proteomes" id="UP001596201">
    <property type="component" value="Unassembled WGS sequence"/>
</dbReference>
<evidence type="ECO:0000256" key="3">
    <source>
        <dbReference type="ARBA" id="ARBA00022692"/>
    </source>
</evidence>
<dbReference type="EMBL" id="JBHSKX010000001">
    <property type="protein sequence ID" value="MFC5365405.1"/>
    <property type="molecule type" value="Genomic_DNA"/>
</dbReference>
<comment type="similarity">
    <text evidence="2">Belongs to the autoinducer-2 exporter (AI-2E) (TC 2.A.86) family.</text>
</comment>
<accession>A0ABD5R619</accession>
<name>A0ABD5R619_9EURY</name>
<evidence type="ECO:0000256" key="4">
    <source>
        <dbReference type="ARBA" id="ARBA00022989"/>
    </source>
</evidence>
<keyword evidence="4 7" id="KW-1133">Transmembrane helix</keyword>
<evidence type="ECO:0000313" key="9">
    <source>
        <dbReference type="Proteomes" id="UP001596201"/>
    </source>
</evidence>
<proteinExistence type="inferred from homology"/>
<dbReference type="InterPro" id="IPR002549">
    <property type="entry name" value="AI-2E-like"/>
</dbReference>
<dbReference type="GO" id="GO:0016020">
    <property type="term" value="C:membrane"/>
    <property type="evidence" value="ECO:0007669"/>
    <property type="project" value="UniProtKB-SubCell"/>
</dbReference>
<protein>
    <submittedName>
        <fullName evidence="8">AI-2E family transporter</fullName>
    </submittedName>
</protein>
<organism evidence="8 9">
    <name type="scientific">Salinirubrum litoreum</name>
    <dbReference type="NCBI Taxonomy" id="1126234"/>
    <lineage>
        <taxon>Archaea</taxon>
        <taxon>Methanobacteriati</taxon>
        <taxon>Methanobacteriota</taxon>
        <taxon>Stenosarchaea group</taxon>
        <taxon>Halobacteria</taxon>
        <taxon>Halobacteriales</taxon>
        <taxon>Haloferacaceae</taxon>
        <taxon>Salinirubrum</taxon>
    </lineage>
</organism>
<feature type="transmembrane region" description="Helical" evidence="7">
    <location>
        <begin position="287"/>
        <end position="315"/>
    </location>
</feature>
<feature type="transmembrane region" description="Helical" evidence="7">
    <location>
        <begin position="216"/>
        <end position="243"/>
    </location>
</feature>
<evidence type="ECO:0000256" key="1">
    <source>
        <dbReference type="ARBA" id="ARBA00004141"/>
    </source>
</evidence>
<gene>
    <name evidence="8" type="ORF">ACFPJ5_00525</name>
</gene>
<evidence type="ECO:0000313" key="8">
    <source>
        <dbReference type="EMBL" id="MFC5365405.1"/>
    </source>
</evidence>
<evidence type="ECO:0000256" key="6">
    <source>
        <dbReference type="SAM" id="MobiDB-lite"/>
    </source>
</evidence>
<feature type="compositionally biased region" description="Low complexity" evidence="6">
    <location>
        <begin position="339"/>
        <end position="348"/>
    </location>
</feature>
<keyword evidence="3 7" id="KW-0812">Transmembrane</keyword>
<feature type="transmembrane region" description="Helical" evidence="7">
    <location>
        <begin position="56"/>
        <end position="83"/>
    </location>
</feature>
<feature type="transmembrane region" description="Helical" evidence="7">
    <location>
        <begin position="12"/>
        <end position="41"/>
    </location>
</feature>
<feature type="transmembrane region" description="Helical" evidence="7">
    <location>
        <begin position="90"/>
        <end position="110"/>
    </location>
</feature>
<evidence type="ECO:0000256" key="2">
    <source>
        <dbReference type="ARBA" id="ARBA00009773"/>
    </source>
</evidence>
<dbReference type="RefSeq" id="WP_227229300.1">
    <property type="nucleotide sequence ID" value="NZ_JAJCVJ010000001.1"/>
</dbReference>
<dbReference type="AlphaFoldDB" id="A0ABD5R619"/>
<comment type="subcellular location">
    <subcellularLocation>
        <location evidence="1">Membrane</location>
        <topology evidence="1">Multi-pass membrane protein</topology>
    </subcellularLocation>
</comment>
<feature type="transmembrane region" description="Helical" evidence="7">
    <location>
        <begin position="130"/>
        <end position="153"/>
    </location>
</feature>
<feature type="region of interest" description="Disordered" evidence="6">
    <location>
        <begin position="331"/>
        <end position="365"/>
    </location>
</feature>
<evidence type="ECO:0000256" key="7">
    <source>
        <dbReference type="SAM" id="Phobius"/>
    </source>
</evidence>
<dbReference type="Pfam" id="PF01594">
    <property type="entry name" value="AI-2E_transport"/>
    <property type="match status" value="1"/>
</dbReference>
<keyword evidence="9" id="KW-1185">Reference proteome</keyword>
<evidence type="ECO:0000256" key="5">
    <source>
        <dbReference type="ARBA" id="ARBA00023136"/>
    </source>
</evidence>
<feature type="transmembrane region" description="Helical" evidence="7">
    <location>
        <begin position="185"/>
        <end position="210"/>
    </location>
</feature>
<comment type="caution">
    <text evidence="8">The sequence shown here is derived from an EMBL/GenBank/DDBJ whole genome shotgun (WGS) entry which is preliminary data.</text>
</comment>
<reference evidence="8 9" key="1">
    <citation type="journal article" date="2019" name="Int. J. Syst. Evol. Microbiol.">
        <title>The Global Catalogue of Microorganisms (GCM) 10K type strain sequencing project: providing services to taxonomists for standard genome sequencing and annotation.</title>
        <authorList>
            <consortium name="The Broad Institute Genomics Platform"/>
            <consortium name="The Broad Institute Genome Sequencing Center for Infectious Disease"/>
            <person name="Wu L."/>
            <person name="Ma J."/>
        </authorList>
    </citation>
    <scope>NUCLEOTIDE SEQUENCE [LARGE SCALE GENOMIC DNA]</scope>
    <source>
        <strain evidence="8 9">CGMCC 1.12237</strain>
    </source>
</reference>
<keyword evidence="5 7" id="KW-0472">Membrane</keyword>
<feature type="transmembrane region" description="Helical" evidence="7">
    <location>
        <begin position="250"/>
        <end position="267"/>
    </location>
</feature>